<dbReference type="GO" id="GO:0004252">
    <property type="term" value="F:serine-type endopeptidase activity"/>
    <property type="evidence" value="ECO:0007669"/>
    <property type="project" value="InterPro"/>
</dbReference>
<dbReference type="PANTHER" id="PTHR15462:SF8">
    <property type="entry name" value="SERINE PROTEASE"/>
    <property type="match status" value="1"/>
</dbReference>
<name>A0A1M5B3T6_9BACL</name>
<protein>
    <recommendedName>
        <fullName evidence="6">Serine protease</fullName>
        <ecNumber evidence="6">3.4.21.-</ecNumber>
    </recommendedName>
</protein>
<organism evidence="7 8">
    <name type="scientific">Seinonella peptonophila</name>
    <dbReference type="NCBI Taxonomy" id="112248"/>
    <lineage>
        <taxon>Bacteria</taxon>
        <taxon>Bacillati</taxon>
        <taxon>Bacillota</taxon>
        <taxon>Bacilli</taxon>
        <taxon>Bacillales</taxon>
        <taxon>Thermoactinomycetaceae</taxon>
        <taxon>Seinonella</taxon>
    </lineage>
</organism>
<dbReference type="SUPFAM" id="SSF50494">
    <property type="entry name" value="Trypsin-like serine proteases"/>
    <property type="match status" value="1"/>
</dbReference>
<dbReference type="OrthoDB" id="191045at2"/>
<evidence type="ECO:0000256" key="6">
    <source>
        <dbReference type="RuleBase" id="RU004296"/>
    </source>
</evidence>
<dbReference type="AlphaFoldDB" id="A0A1M5B3T6"/>
<accession>A0A1M5B3T6</accession>
<dbReference type="PROSITE" id="PS00134">
    <property type="entry name" value="TRYPSIN_HIS"/>
    <property type="match status" value="1"/>
</dbReference>
<evidence type="ECO:0000313" key="8">
    <source>
        <dbReference type="Proteomes" id="UP000184476"/>
    </source>
</evidence>
<evidence type="ECO:0000256" key="3">
    <source>
        <dbReference type="ARBA" id="ARBA00022729"/>
    </source>
</evidence>
<evidence type="ECO:0000313" key="7">
    <source>
        <dbReference type="EMBL" id="SHF37129.1"/>
    </source>
</evidence>
<keyword evidence="4 6" id="KW-0378">Hydrolase</keyword>
<reference evidence="7 8" key="1">
    <citation type="submission" date="2016-11" db="EMBL/GenBank/DDBJ databases">
        <authorList>
            <person name="Jaros S."/>
            <person name="Januszkiewicz K."/>
            <person name="Wedrychowicz H."/>
        </authorList>
    </citation>
    <scope>NUCLEOTIDE SEQUENCE [LARGE SCALE GENOMIC DNA]</scope>
    <source>
        <strain evidence="7 8">DSM 44666</strain>
    </source>
</reference>
<evidence type="ECO:0000256" key="1">
    <source>
        <dbReference type="ARBA" id="ARBA00008764"/>
    </source>
</evidence>
<keyword evidence="5 6" id="KW-0720">Serine protease</keyword>
<dbReference type="Pfam" id="PF13365">
    <property type="entry name" value="Trypsin_2"/>
    <property type="match status" value="1"/>
</dbReference>
<keyword evidence="2 6" id="KW-0645">Protease</keyword>
<dbReference type="InterPro" id="IPR009003">
    <property type="entry name" value="Peptidase_S1_PA"/>
</dbReference>
<dbReference type="Gene3D" id="2.40.10.10">
    <property type="entry name" value="Trypsin-like serine proteases"/>
    <property type="match status" value="2"/>
</dbReference>
<dbReference type="InterPro" id="IPR043504">
    <property type="entry name" value="Peptidase_S1_PA_chymotrypsin"/>
</dbReference>
<sequence>MGILIKKSITILLITLIVFSFQSNMSIAKEPEIVIPKAETKFKDLPKEEQERIKNDPVYGPKDTSALKNIDMEKVKKLPKYASIGSDGSIITDLPKPKASEKYGFPGSDNEKTDINELISPYVADNLVQTPHTTYPYNAIAKLKSTKPDGTIAHCTGIYIDRNTIITAAHCVYNTVTNTPVTNIAWERSPGPSGLPIYEHGNTTKFWINSAYVNLEPVGTPTDPSALQYDFAAIQVGQDSANWFGIRATNHEAGEQVLATGYPISSDPNSPYYYGDTQYKSLGNISSIVTFPGLLQTTAYLLGGMSGGPTWNTKVGTTAVIGINVGGPEDHSFSVSVRITGNTYNQIVYWKDLPD</sequence>
<dbReference type="PRINTS" id="PR00839">
    <property type="entry name" value="V8PROTEASE"/>
</dbReference>
<proteinExistence type="inferred from homology"/>
<dbReference type="EMBL" id="FQVL01000018">
    <property type="protein sequence ID" value="SHF37129.1"/>
    <property type="molecule type" value="Genomic_DNA"/>
</dbReference>
<evidence type="ECO:0000256" key="2">
    <source>
        <dbReference type="ARBA" id="ARBA00022670"/>
    </source>
</evidence>
<dbReference type="PANTHER" id="PTHR15462">
    <property type="entry name" value="SERINE PROTEASE"/>
    <property type="match status" value="1"/>
</dbReference>
<comment type="similarity">
    <text evidence="1 6">Belongs to the peptidase S1B family.</text>
</comment>
<evidence type="ECO:0000256" key="5">
    <source>
        <dbReference type="ARBA" id="ARBA00022825"/>
    </source>
</evidence>
<keyword evidence="8" id="KW-1185">Reference proteome</keyword>
<dbReference type="RefSeq" id="WP_073157985.1">
    <property type="nucleotide sequence ID" value="NZ_FQVL01000018.1"/>
</dbReference>
<evidence type="ECO:0000256" key="4">
    <source>
        <dbReference type="ARBA" id="ARBA00022801"/>
    </source>
</evidence>
<dbReference type="InterPro" id="IPR008256">
    <property type="entry name" value="Peptidase_S1B"/>
</dbReference>
<dbReference type="EC" id="3.4.21.-" evidence="6"/>
<gene>
    <name evidence="7" type="ORF">SAMN05444392_1187</name>
</gene>
<keyword evidence="3" id="KW-0732">Signal</keyword>
<dbReference type="Proteomes" id="UP000184476">
    <property type="component" value="Unassembled WGS sequence"/>
</dbReference>
<dbReference type="InterPro" id="IPR050966">
    <property type="entry name" value="Glutamyl_endopeptidase"/>
</dbReference>
<dbReference type="GO" id="GO:0006508">
    <property type="term" value="P:proteolysis"/>
    <property type="evidence" value="ECO:0007669"/>
    <property type="project" value="UniProtKB-KW"/>
</dbReference>
<dbReference type="InterPro" id="IPR018114">
    <property type="entry name" value="TRYPSIN_HIS"/>
</dbReference>
<dbReference type="STRING" id="112248.SAMN05444392_1187"/>